<proteinExistence type="predicted"/>
<dbReference type="EMBL" id="JABBKX010000004">
    <property type="protein sequence ID" value="NMJ42522.1"/>
    <property type="molecule type" value="Genomic_DNA"/>
</dbReference>
<organism evidence="2 3">
    <name type="scientific">Neoroseomonas marina</name>
    <dbReference type="NCBI Taxonomy" id="1232220"/>
    <lineage>
        <taxon>Bacteria</taxon>
        <taxon>Pseudomonadati</taxon>
        <taxon>Pseudomonadota</taxon>
        <taxon>Alphaproteobacteria</taxon>
        <taxon>Acetobacterales</taxon>
        <taxon>Acetobacteraceae</taxon>
        <taxon>Neoroseomonas</taxon>
    </lineage>
</organism>
<dbReference type="RefSeq" id="WP_170054735.1">
    <property type="nucleotide sequence ID" value="NZ_JABBKX010000004.1"/>
</dbReference>
<dbReference type="PANTHER" id="PTHR38588:SF1">
    <property type="entry name" value="BLL0334 PROTEIN"/>
    <property type="match status" value="1"/>
</dbReference>
<evidence type="ECO:0000313" key="2">
    <source>
        <dbReference type="EMBL" id="NMJ42522.1"/>
    </source>
</evidence>
<keyword evidence="1" id="KW-0812">Transmembrane</keyword>
<dbReference type="AlphaFoldDB" id="A0A848EEM0"/>
<keyword evidence="3" id="KW-1185">Reference proteome</keyword>
<evidence type="ECO:0000256" key="1">
    <source>
        <dbReference type="SAM" id="Phobius"/>
    </source>
</evidence>
<feature type="transmembrane region" description="Helical" evidence="1">
    <location>
        <begin position="203"/>
        <end position="224"/>
    </location>
</feature>
<dbReference type="Pfam" id="PF06240">
    <property type="entry name" value="COXG"/>
    <property type="match status" value="1"/>
</dbReference>
<dbReference type="InterPro" id="IPR023393">
    <property type="entry name" value="START-like_dom_sf"/>
</dbReference>
<evidence type="ECO:0000313" key="3">
    <source>
        <dbReference type="Proteomes" id="UP000548582"/>
    </source>
</evidence>
<keyword evidence="1" id="KW-0472">Membrane</keyword>
<keyword evidence="1" id="KW-1133">Transmembrane helix</keyword>
<comment type="caution">
    <text evidence="2">The sequence shown here is derived from an EMBL/GenBank/DDBJ whole genome shotgun (WGS) entry which is preliminary data.</text>
</comment>
<dbReference type="Proteomes" id="UP000548582">
    <property type="component" value="Unassembled WGS sequence"/>
</dbReference>
<dbReference type="SUPFAM" id="SSF55961">
    <property type="entry name" value="Bet v1-like"/>
    <property type="match status" value="1"/>
</dbReference>
<gene>
    <name evidence="2" type="ORF">GWK16_14845</name>
</gene>
<dbReference type="PANTHER" id="PTHR38588">
    <property type="entry name" value="BLL0334 PROTEIN"/>
    <property type="match status" value="1"/>
</dbReference>
<sequence length="225" mass="23288">MDMTGERRILAPRQRVWDALNDPEMLRAAIPGCESVTRTAEDAFEAKVSLKIGPMAAKFGGKVKLENINAPASYTITGEGNGGAMGFAKGGADVALEEVGPNETLLKYTVKAQVGGKMAQLGARLIDSTAKQMSDQFFDRFAAAVAPPAEPEAEIAAAPAEARAAAASFAAPQEAAPIIGAPRSAPTAPAGISIFDLLPEAPMGIPLLAWAGGAVWLVILALMFL</sequence>
<name>A0A848EEM0_9PROT</name>
<dbReference type="Gene3D" id="3.30.530.20">
    <property type="match status" value="1"/>
</dbReference>
<protein>
    <submittedName>
        <fullName evidence="2">Carbon monoxide dehydrogenase subunit G</fullName>
    </submittedName>
</protein>
<reference evidence="2 3" key="1">
    <citation type="submission" date="2020-03" db="EMBL/GenBank/DDBJ databases">
        <authorList>
            <person name="Sun Q."/>
        </authorList>
    </citation>
    <scope>NUCLEOTIDE SEQUENCE [LARGE SCALE GENOMIC DNA]</scope>
    <source>
        <strain evidence="2 3">JC162</strain>
    </source>
</reference>
<dbReference type="InterPro" id="IPR010419">
    <property type="entry name" value="CO_DH_gsu"/>
</dbReference>
<dbReference type="CDD" id="cd05018">
    <property type="entry name" value="CoxG"/>
    <property type="match status" value="1"/>
</dbReference>
<accession>A0A848EEM0</accession>